<feature type="transmembrane region" description="Helical" evidence="8">
    <location>
        <begin position="360"/>
        <end position="380"/>
    </location>
</feature>
<keyword evidence="4" id="KW-1003">Cell membrane</keyword>
<evidence type="ECO:0000256" key="4">
    <source>
        <dbReference type="ARBA" id="ARBA00022475"/>
    </source>
</evidence>
<dbReference type="InterPro" id="IPR017588">
    <property type="entry name" value="UacT-like"/>
</dbReference>
<organism evidence="9 10">
    <name type="scientific">Pantoea brenneri</name>
    <dbReference type="NCBI Taxonomy" id="472694"/>
    <lineage>
        <taxon>Bacteria</taxon>
        <taxon>Pseudomonadati</taxon>
        <taxon>Pseudomonadota</taxon>
        <taxon>Gammaproteobacteria</taxon>
        <taxon>Enterobacterales</taxon>
        <taxon>Erwiniaceae</taxon>
        <taxon>Pantoea</taxon>
    </lineage>
</organism>
<dbReference type="PROSITE" id="PS01116">
    <property type="entry name" value="XANTH_URACIL_PERMASE"/>
    <property type="match status" value="1"/>
</dbReference>
<evidence type="ECO:0000256" key="5">
    <source>
        <dbReference type="ARBA" id="ARBA00022692"/>
    </source>
</evidence>
<feature type="transmembrane region" description="Helical" evidence="8">
    <location>
        <begin position="83"/>
        <end position="102"/>
    </location>
</feature>
<dbReference type="InterPro" id="IPR006042">
    <property type="entry name" value="Xan_ur_permease"/>
</dbReference>
<reference evidence="9 10" key="1">
    <citation type="submission" date="2019-10" db="EMBL/GenBank/DDBJ databases">
        <authorList>
            <person name="Karimi E."/>
        </authorList>
    </citation>
    <scope>NUCLEOTIDE SEQUENCE [LARGE SCALE GENOMIC DNA]</scope>
    <source>
        <strain evidence="9">Pantoea sp. 111</strain>
    </source>
</reference>
<evidence type="ECO:0000313" key="10">
    <source>
        <dbReference type="Proteomes" id="UP000433737"/>
    </source>
</evidence>
<gene>
    <name evidence="9" type="primary">xanP</name>
    <name evidence="9" type="ORF">PANT111_90094</name>
</gene>
<dbReference type="RefSeq" id="WP_159222959.1">
    <property type="nucleotide sequence ID" value="NZ_JAOCKV010000001.1"/>
</dbReference>
<evidence type="ECO:0000256" key="6">
    <source>
        <dbReference type="ARBA" id="ARBA00022989"/>
    </source>
</evidence>
<keyword evidence="7 8" id="KW-0472">Membrane</keyword>
<feature type="transmembrane region" description="Helical" evidence="8">
    <location>
        <begin position="392"/>
        <end position="411"/>
    </location>
</feature>
<evidence type="ECO:0000256" key="7">
    <source>
        <dbReference type="ARBA" id="ARBA00023136"/>
    </source>
</evidence>
<accession>A0AAX3JDI3</accession>
<feature type="transmembrane region" description="Helical" evidence="8">
    <location>
        <begin position="114"/>
        <end position="132"/>
    </location>
</feature>
<dbReference type="NCBIfam" id="NF037981">
    <property type="entry name" value="NCS2_1"/>
    <property type="match status" value="1"/>
</dbReference>
<dbReference type="NCBIfam" id="TIGR03173">
    <property type="entry name" value="pbuX"/>
    <property type="match status" value="1"/>
</dbReference>
<feature type="transmembrane region" description="Helical" evidence="8">
    <location>
        <begin position="417"/>
        <end position="440"/>
    </location>
</feature>
<protein>
    <submittedName>
        <fullName evidence="9">Xanthine permease XanP</fullName>
    </submittedName>
</protein>
<feature type="transmembrane region" description="Helical" evidence="8">
    <location>
        <begin position="176"/>
        <end position="195"/>
    </location>
</feature>
<feature type="transmembrane region" description="Helical" evidence="8">
    <location>
        <begin position="144"/>
        <end position="164"/>
    </location>
</feature>
<name>A0AAX3JDI3_9GAMM</name>
<dbReference type="InterPro" id="IPR006043">
    <property type="entry name" value="NCS2"/>
</dbReference>
<evidence type="ECO:0000256" key="3">
    <source>
        <dbReference type="ARBA" id="ARBA00022448"/>
    </source>
</evidence>
<evidence type="ECO:0000313" key="9">
    <source>
        <dbReference type="EMBL" id="VXC66477.1"/>
    </source>
</evidence>
<dbReference type="GO" id="GO:0042907">
    <property type="term" value="F:xanthine transmembrane transporter activity"/>
    <property type="evidence" value="ECO:0007669"/>
    <property type="project" value="TreeGrafter"/>
</dbReference>
<evidence type="ECO:0000256" key="2">
    <source>
        <dbReference type="ARBA" id="ARBA00008821"/>
    </source>
</evidence>
<comment type="similarity">
    <text evidence="2">Belongs to the nucleobase:cation symporter-2 (NCS2) (TC 2.A.40) family.</text>
</comment>
<evidence type="ECO:0000256" key="8">
    <source>
        <dbReference type="SAM" id="Phobius"/>
    </source>
</evidence>
<dbReference type="NCBIfam" id="TIGR00801">
    <property type="entry name" value="ncs2"/>
    <property type="match status" value="1"/>
</dbReference>
<dbReference type="Proteomes" id="UP000433737">
    <property type="component" value="Unassembled WGS sequence"/>
</dbReference>
<feature type="transmembrane region" description="Helical" evidence="8">
    <location>
        <begin position="332"/>
        <end position="354"/>
    </location>
</feature>
<dbReference type="EMBL" id="CABWMH010000056">
    <property type="protein sequence ID" value="VXC66477.1"/>
    <property type="molecule type" value="Genomic_DNA"/>
</dbReference>
<dbReference type="PANTHER" id="PTHR42810:SF2">
    <property type="entry name" value="PURINE PERMEASE C1399.01C-RELATED"/>
    <property type="match status" value="1"/>
</dbReference>
<sequence>MSQSHEQGLLYGLDARIGPVPAFFAALQHLLASVVGIITPPLIIGSVLGLQAYIPYLISMSLLVSGLGTFLQARRFFGVGAGMICLQGTSFAFLGVLLSGGLMVKARGGSPEEIMAMLFGCNLVAALIPILISRCVGPLRKVLTPVVTGTVITLIGISLIKVSITDWAGGHNARDFGAPGNLALGALTLLVIVALNRARNRWTRLVAVVAGIVVGCIAAALTGHLQLKAPDHSAALVLPALFKFGFAFDWTIFLPIALVSVIAVIEAVGDLTANCLISQQPIGGTAFQQRLQGGIMADGVSCLLAAIFSAFPNTTFAQNNGVIQMTGVASRYVGMVLGLMLVLLGLFPAVGSLLQQIPPPVLGGATIVMFGSVVAAGIRVMTQTSLGRREMLIVAVSFGVGLGVEAVPEVLKQLPPLINTLFGHAVTTGGLLAILLNMVLPEEARAVSVVPAKALSGSEEQA</sequence>
<feature type="transmembrane region" description="Helical" evidence="8">
    <location>
        <begin position="20"/>
        <end position="44"/>
    </location>
</feature>
<dbReference type="AlphaFoldDB" id="A0AAX3JDI3"/>
<keyword evidence="6 8" id="KW-1133">Transmembrane helix</keyword>
<comment type="subcellular location">
    <subcellularLocation>
        <location evidence="1">Cell membrane</location>
        <topology evidence="1">Multi-pass membrane protein</topology>
    </subcellularLocation>
</comment>
<dbReference type="PANTHER" id="PTHR42810">
    <property type="entry name" value="PURINE PERMEASE C1399.01C-RELATED"/>
    <property type="match status" value="1"/>
</dbReference>
<feature type="transmembrane region" description="Helical" evidence="8">
    <location>
        <begin position="50"/>
        <end position="71"/>
    </location>
</feature>
<feature type="transmembrane region" description="Helical" evidence="8">
    <location>
        <begin position="241"/>
        <end position="265"/>
    </location>
</feature>
<feature type="transmembrane region" description="Helical" evidence="8">
    <location>
        <begin position="202"/>
        <end position="221"/>
    </location>
</feature>
<keyword evidence="5 8" id="KW-0812">Transmembrane</keyword>
<keyword evidence="3" id="KW-0813">Transport</keyword>
<proteinExistence type="inferred from homology"/>
<comment type="caution">
    <text evidence="9">The sequence shown here is derived from an EMBL/GenBank/DDBJ whole genome shotgun (WGS) entry which is preliminary data.</text>
</comment>
<dbReference type="GO" id="GO:0005886">
    <property type="term" value="C:plasma membrane"/>
    <property type="evidence" value="ECO:0007669"/>
    <property type="project" value="UniProtKB-SubCell"/>
</dbReference>
<evidence type="ECO:0000256" key="1">
    <source>
        <dbReference type="ARBA" id="ARBA00004651"/>
    </source>
</evidence>
<dbReference type="Pfam" id="PF00860">
    <property type="entry name" value="Xan_ur_permease"/>
    <property type="match status" value="1"/>
</dbReference>